<feature type="region of interest" description="Disordered" evidence="6">
    <location>
        <begin position="659"/>
        <end position="789"/>
    </location>
</feature>
<dbReference type="EMBL" id="ML120351">
    <property type="protein sequence ID" value="RPB05945.1"/>
    <property type="molecule type" value="Genomic_DNA"/>
</dbReference>
<evidence type="ECO:0000313" key="8">
    <source>
        <dbReference type="EMBL" id="RPB05945.1"/>
    </source>
</evidence>
<evidence type="ECO:0000256" key="1">
    <source>
        <dbReference type="ARBA" id="ARBA00004308"/>
    </source>
</evidence>
<dbReference type="GO" id="GO:0016192">
    <property type="term" value="P:vesicle-mediated transport"/>
    <property type="evidence" value="ECO:0007669"/>
    <property type="project" value="InterPro"/>
</dbReference>
<name>A0A3N4KJF5_9PEZI</name>
<protein>
    <recommendedName>
        <fullName evidence="7">Clathrin/coatomer adaptor adaptin-like N-terminal domain-containing protein</fullName>
    </recommendedName>
</protein>
<dbReference type="SUPFAM" id="SSF48371">
    <property type="entry name" value="ARM repeat"/>
    <property type="match status" value="1"/>
</dbReference>
<dbReference type="GO" id="GO:0006886">
    <property type="term" value="P:intracellular protein transport"/>
    <property type="evidence" value="ECO:0007669"/>
    <property type="project" value="InterPro"/>
</dbReference>
<dbReference type="AlphaFoldDB" id="A0A3N4KJF5"/>
<keyword evidence="9" id="KW-1185">Reference proteome</keyword>
<dbReference type="STRING" id="1336337.A0A3N4KJF5"/>
<dbReference type="GO" id="GO:0012505">
    <property type="term" value="C:endomembrane system"/>
    <property type="evidence" value="ECO:0007669"/>
    <property type="project" value="UniProtKB-SubCell"/>
</dbReference>
<dbReference type="PANTHER" id="PTHR11134">
    <property type="entry name" value="ADAPTOR COMPLEX SUBUNIT BETA FAMILY MEMBER"/>
    <property type="match status" value="1"/>
</dbReference>
<comment type="subcellular location">
    <subcellularLocation>
        <location evidence="1">Endomembrane system</location>
    </subcellularLocation>
</comment>
<comment type="similarity">
    <text evidence="2">Belongs to the adaptor complexes large subunit family.</text>
</comment>
<evidence type="ECO:0000256" key="3">
    <source>
        <dbReference type="ARBA" id="ARBA00022448"/>
    </source>
</evidence>
<keyword evidence="4" id="KW-0653">Protein transport</keyword>
<dbReference type="Pfam" id="PF01602">
    <property type="entry name" value="Adaptin_N"/>
    <property type="match status" value="1"/>
</dbReference>
<dbReference type="Gene3D" id="1.25.10.10">
    <property type="entry name" value="Leucine-rich Repeat Variant"/>
    <property type="match status" value="1"/>
</dbReference>
<reference evidence="8 9" key="1">
    <citation type="journal article" date="2018" name="Nat. Ecol. Evol.">
        <title>Pezizomycetes genomes reveal the molecular basis of ectomycorrhizal truffle lifestyle.</title>
        <authorList>
            <person name="Murat C."/>
            <person name="Payen T."/>
            <person name="Noel B."/>
            <person name="Kuo A."/>
            <person name="Morin E."/>
            <person name="Chen J."/>
            <person name="Kohler A."/>
            <person name="Krizsan K."/>
            <person name="Balestrini R."/>
            <person name="Da Silva C."/>
            <person name="Montanini B."/>
            <person name="Hainaut M."/>
            <person name="Levati E."/>
            <person name="Barry K.W."/>
            <person name="Belfiori B."/>
            <person name="Cichocki N."/>
            <person name="Clum A."/>
            <person name="Dockter R.B."/>
            <person name="Fauchery L."/>
            <person name="Guy J."/>
            <person name="Iotti M."/>
            <person name="Le Tacon F."/>
            <person name="Lindquist E.A."/>
            <person name="Lipzen A."/>
            <person name="Malagnac F."/>
            <person name="Mello A."/>
            <person name="Molinier V."/>
            <person name="Miyauchi S."/>
            <person name="Poulain J."/>
            <person name="Riccioni C."/>
            <person name="Rubini A."/>
            <person name="Sitrit Y."/>
            <person name="Splivallo R."/>
            <person name="Traeger S."/>
            <person name="Wang M."/>
            <person name="Zifcakova L."/>
            <person name="Wipf D."/>
            <person name="Zambonelli A."/>
            <person name="Paolocci F."/>
            <person name="Nowrousian M."/>
            <person name="Ottonello S."/>
            <person name="Baldrian P."/>
            <person name="Spatafora J.W."/>
            <person name="Henrissat B."/>
            <person name="Nagy L.G."/>
            <person name="Aury J.M."/>
            <person name="Wincker P."/>
            <person name="Grigoriev I.V."/>
            <person name="Bonfante P."/>
            <person name="Martin F.M."/>
        </authorList>
    </citation>
    <scope>NUCLEOTIDE SEQUENCE [LARGE SCALE GENOMIC DNA]</scope>
    <source>
        <strain evidence="8 9">120613-1</strain>
    </source>
</reference>
<proteinExistence type="inferred from homology"/>
<sequence>MESLSRISSILETARDLTLEAAQAASASGRIIRKDGKQGTSTQTKKLLNSRMDKEVLDGLRRVIGMMSRGIDCSEFFADVVKNVASPTLEIKKLVYIYLLRYAESEPDLALLSINTIQRALNDQNQLVRAMAIRVMSGIRVPVISQIVALGIKRCVTDMSAYVRKSAALAIPKCYRLDPTTLPQLTEYLGTLLGDRSFYVVGAAVMAHLEVCPNKWGLVHPHYRSLVKMLIDMDEWGQLALLRLLTEYSRRHFPARKAKKKVKGGDAGGSGAFYSDEEVEGDDAKEVEVVTVIDPDLELLLKACVPLAQSRNSAVIVAVARVYRHLAPPDRLPTVAGPLVSLLRAAVDVQHMVLVNIVSIALEHPQPFTQFATHFLVRASDPAHIWRLKLEALTLIFPHTNTHTKNLILSELEYFAKGYDKELVKEAVRAIGRCAQSQTKNAARCLRLLLRQVESSDGTLVAESLTVIRHIIQQDPKNHAKTVARLAKALDTATNPSARASIVWLVGEFAGINDGNNVAADTLRILAKNFHSESEQAKLQIVLLAAKVYAHYLNRTQPAVPTEETLDDEDKHPISLLFSYILLLARYDLSYDLRDRARLYKSILSVPSSTQLATLLLLAPKPTPQAPSPSSGRDSFTLGSAAMVVGKDGDVRGYDALPEWITPSRAPSPSLREPPPSTTSGADTSRGGGAMAMSAAAAVRSAGVRSASPRIGSPHMGSPKVGSPALPPTTKANGVPESLEDFLASDDSEEEEEEDSEEEDEDEDEEDSEEEESEEEEERGESAGLLRAK</sequence>
<gene>
    <name evidence="8" type="ORF">L873DRAFT_1756255</name>
</gene>
<dbReference type="InterPro" id="IPR002553">
    <property type="entry name" value="Clathrin/coatomer_adapt-like_N"/>
</dbReference>
<evidence type="ECO:0000313" key="9">
    <source>
        <dbReference type="Proteomes" id="UP000276215"/>
    </source>
</evidence>
<evidence type="ECO:0000256" key="4">
    <source>
        <dbReference type="ARBA" id="ARBA00022927"/>
    </source>
</evidence>
<dbReference type="GO" id="GO:0030123">
    <property type="term" value="C:AP-3 adaptor complex"/>
    <property type="evidence" value="ECO:0007669"/>
    <property type="project" value="InterPro"/>
</dbReference>
<evidence type="ECO:0000256" key="2">
    <source>
        <dbReference type="ARBA" id="ARBA00006613"/>
    </source>
</evidence>
<dbReference type="PIRSF" id="PIRSF037096">
    <property type="entry name" value="AP3_complex_beta"/>
    <property type="match status" value="1"/>
</dbReference>
<dbReference type="InterPro" id="IPR026739">
    <property type="entry name" value="AP_beta"/>
</dbReference>
<accession>A0A3N4KJF5</accession>
<feature type="compositionally biased region" description="Low complexity" evidence="6">
    <location>
        <begin position="691"/>
        <end position="708"/>
    </location>
</feature>
<dbReference type="OrthoDB" id="10254310at2759"/>
<keyword evidence="5" id="KW-0472">Membrane</keyword>
<feature type="domain" description="Clathrin/coatomer adaptor adaptin-like N-terminal" evidence="7">
    <location>
        <begin position="40"/>
        <end position="606"/>
    </location>
</feature>
<dbReference type="InterPro" id="IPR026740">
    <property type="entry name" value="AP3_beta"/>
</dbReference>
<dbReference type="Proteomes" id="UP000276215">
    <property type="component" value="Unassembled WGS sequence"/>
</dbReference>
<dbReference type="InterPro" id="IPR011989">
    <property type="entry name" value="ARM-like"/>
</dbReference>
<dbReference type="InterPro" id="IPR016024">
    <property type="entry name" value="ARM-type_fold"/>
</dbReference>
<evidence type="ECO:0000256" key="6">
    <source>
        <dbReference type="SAM" id="MobiDB-lite"/>
    </source>
</evidence>
<evidence type="ECO:0000259" key="7">
    <source>
        <dbReference type="Pfam" id="PF01602"/>
    </source>
</evidence>
<keyword evidence="3" id="KW-0813">Transport</keyword>
<organism evidence="8 9">
    <name type="scientific">Choiromyces venosus 120613-1</name>
    <dbReference type="NCBI Taxonomy" id="1336337"/>
    <lineage>
        <taxon>Eukaryota</taxon>
        <taxon>Fungi</taxon>
        <taxon>Dikarya</taxon>
        <taxon>Ascomycota</taxon>
        <taxon>Pezizomycotina</taxon>
        <taxon>Pezizomycetes</taxon>
        <taxon>Pezizales</taxon>
        <taxon>Tuberaceae</taxon>
        <taxon>Choiromyces</taxon>
    </lineage>
</organism>
<evidence type="ECO:0000256" key="5">
    <source>
        <dbReference type="ARBA" id="ARBA00023136"/>
    </source>
</evidence>
<feature type="compositionally biased region" description="Acidic residues" evidence="6">
    <location>
        <begin position="738"/>
        <end position="779"/>
    </location>
</feature>